<keyword evidence="3" id="KW-1185">Reference proteome</keyword>
<reference evidence="2" key="1">
    <citation type="submission" date="2021-12" db="EMBL/GenBank/DDBJ databases">
        <authorList>
            <person name="King R."/>
        </authorList>
    </citation>
    <scope>NUCLEOTIDE SEQUENCE</scope>
</reference>
<gene>
    <name evidence="2" type="ORF">MELIAE_LOCUS10981</name>
</gene>
<feature type="region of interest" description="Disordered" evidence="1">
    <location>
        <begin position="1"/>
        <end position="27"/>
    </location>
</feature>
<feature type="region of interest" description="Disordered" evidence="1">
    <location>
        <begin position="43"/>
        <end position="73"/>
    </location>
</feature>
<name>A0A9P0BES3_BRAAE</name>
<protein>
    <submittedName>
        <fullName evidence="2">Uncharacterized protein</fullName>
    </submittedName>
</protein>
<organism evidence="2 3">
    <name type="scientific">Brassicogethes aeneus</name>
    <name type="common">Rape pollen beetle</name>
    <name type="synonym">Meligethes aeneus</name>
    <dbReference type="NCBI Taxonomy" id="1431903"/>
    <lineage>
        <taxon>Eukaryota</taxon>
        <taxon>Metazoa</taxon>
        <taxon>Ecdysozoa</taxon>
        <taxon>Arthropoda</taxon>
        <taxon>Hexapoda</taxon>
        <taxon>Insecta</taxon>
        <taxon>Pterygota</taxon>
        <taxon>Neoptera</taxon>
        <taxon>Endopterygota</taxon>
        <taxon>Coleoptera</taxon>
        <taxon>Polyphaga</taxon>
        <taxon>Cucujiformia</taxon>
        <taxon>Nitidulidae</taxon>
        <taxon>Meligethinae</taxon>
        <taxon>Brassicogethes</taxon>
    </lineage>
</organism>
<evidence type="ECO:0000313" key="3">
    <source>
        <dbReference type="Proteomes" id="UP001154078"/>
    </source>
</evidence>
<evidence type="ECO:0000256" key="1">
    <source>
        <dbReference type="SAM" id="MobiDB-lite"/>
    </source>
</evidence>
<proteinExistence type="predicted"/>
<dbReference type="EMBL" id="OV121138">
    <property type="protein sequence ID" value="CAH0561453.1"/>
    <property type="molecule type" value="Genomic_DNA"/>
</dbReference>
<dbReference type="OrthoDB" id="6726846at2759"/>
<sequence length="101" mass="11432">MIGLQECGPAPPRAPLSAPRARERTAQALDYYNTHVHKAWANANNTRSSFNDRHHHHSTPRRHQHPAPENLCRSNSSLELLDYSNSSPTALKRGVRLARFD</sequence>
<evidence type="ECO:0000313" key="2">
    <source>
        <dbReference type="EMBL" id="CAH0561453.1"/>
    </source>
</evidence>
<feature type="compositionally biased region" description="Basic residues" evidence="1">
    <location>
        <begin position="53"/>
        <end position="65"/>
    </location>
</feature>
<dbReference type="Proteomes" id="UP001154078">
    <property type="component" value="Chromosome 7"/>
</dbReference>
<dbReference type="AlphaFoldDB" id="A0A9P0BES3"/>
<accession>A0A9P0BES3</accession>